<keyword evidence="2" id="KW-0812">Transmembrane</keyword>
<keyword evidence="2" id="KW-1133">Transmembrane helix</keyword>
<dbReference type="Proteomes" id="UP000019118">
    <property type="component" value="Unassembled WGS sequence"/>
</dbReference>
<evidence type="ECO:0000256" key="1">
    <source>
        <dbReference type="SAM" id="MobiDB-lite"/>
    </source>
</evidence>
<dbReference type="InterPro" id="IPR022385">
    <property type="entry name" value="Rhs_assc_core"/>
</dbReference>
<dbReference type="PANTHER" id="PTHR32305:SF15">
    <property type="entry name" value="PROTEIN RHSA-RELATED"/>
    <property type="match status" value="1"/>
</dbReference>
<reference evidence="4" key="1">
    <citation type="journal article" date="2013" name="Genome Biol.">
        <title>Draft genome of the mountain pine beetle, Dendroctonus ponderosae Hopkins, a major forest pest.</title>
        <authorList>
            <person name="Keeling C.I."/>
            <person name="Yuen M.M."/>
            <person name="Liao N.Y."/>
            <person name="Docking T.R."/>
            <person name="Chan S.K."/>
            <person name="Taylor G.A."/>
            <person name="Palmquist D.L."/>
            <person name="Jackman S.D."/>
            <person name="Nguyen A."/>
            <person name="Li M."/>
            <person name="Henderson H."/>
            <person name="Janes J.K."/>
            <person name="Zhao Y."/>
            <person name="Pandoh P."/>
            <person name="Moore R."/>
            <person name="Sperling F.A."/>
            <person name="Huber D.P."/>
            <person name="Birol I."/>
            <person name="Jones S.J."/>
            <person name="Bohlmann J."/>
        </authorList>
    </citation>
    <scope>NUCLEOTIDE SEQUENCE</scope>
</reference>
<evidence type="ECO:0000256" key="2">
    <source>
        <dbReference type="SAM" id="Phobius"/>
    </source>
</evidence>
<organism evidence="3 4">
    <name type="scientific">Dendroctonus ponderosae</name>
    <name type="common">Mountain pine beetle</name>
    <dbReference type="NCBI Taxonomy" id="77166"/>
    <lineage>
        <taxon>Eukaryota</taxon>
        <taxon>Metazoa</taxon>
        <taxon>Ecdysozoa</taxon>
        <taxon>Arthropoda</taxon>
        <taxon>Hexapoda</taxon>
        <taxon>Insecta</taxon>
        <taxon>Pterygota</taxon>
        <taxon>Neoptera</taxon>
        <taxon>Endopterygota</taxon>
        <taxon>Coleoptera</taxon>
        <taxon>Polyphaga</taxon>
        <taxon>Cucujiformia</taxon>
        <taxon>Curculionidae</taxon>
        <taxon>Scolytinae</taxon>
        <taxon>Dendroctonus</taxon>
    </lineage>
</organism>
<dbReference type="EnsemblMetazoa" id="XM_019910051.1">
    <property type="protein sequence ID" value="XP_019765610.1"/>
    <property type="gene ID" value="LOC109541250"/>
</dbReference>
<dbReference type="PANTHER" id="PTHR32305">
    <property type="match status" value="1"/>
</dbReference>
<feature type="region of interest" description="Disordered" evidence="1">
    <location>
        <begin position="1368"/>
        <end position="1387"/>
    </location>
</feature>
<feature type="transmembrane region" description="Helical" evidence="2">
    <location>
        <begin position="2901"/>
        <end position="2918"/>
    </location>
</feature>
<evidence type="ECO:0008006" key="5">
    <source>
        <dbReference type="Google" id="ProtNLM"/>
    </source>
</evidence>
<sequence>MNDLVDNLQPHLYQEHVHSIYSIRSSTGDIIACIRGERDLIGYKYLESTGKWQEYWSERVFNKRGDYSAALYPWLVADKLLPNTDIIVLKHPDGIRFYEIDSTKPGLKLLKEDGHFHDVYGYTLLLGSFYSNKDYMGLMTRDTNRIVKFYAATSDSFLPNTSYPLFPFDNKLSLTSAWRANDTDFFVTKLHHNNIEVIGIRTAKRLEFYQFNADYLLENIINTEQIRKSHNSIQDRIFFADLTHQTYQDILHLNDSGLFIYKYDHNKQDYKFLHHNTEFTQSRGWLSNYSGSISLLDINSDNRHDLLFTGPQGITALSFDYVSNNWKTLLSSEQLPGLQRYATIIGSLPAMPPAVLQPSIFIQDTEGKVQWAKIVHAQYVTTSIMAPTSTTHETPIIQFPSQRRNSEDILVPDQIARTSLSEKPILHWAEQWSDSFLKEAVDIASGQVRLNIPLIDILSLTGWGVQLTLSYDSQVSTSDLLGVGWSLPLAQDYIFVDYQGSVIPDDARYYLMIQGRPQLLKLTTNKRRVQRFLLAEADNGASAVTIEYHMSEQYWLIEGTAEQTIYGKASNIIAKDALWWSLGWSNWRGPGRDRAQQQPLITAWYLNNRFDKNNQKALYYYYEIDISNINCGKAYSSALRLKTISDNQEMQLTLDYSPKSRSEYTVPNPIDDKGNIIFPIPNAQSHYMQGYSITTSAYSQVLKFSYHINNGKRLLTAIAQQLLSHSTPMLQFSYQHLLEKQVLTSCKLLPRGSTVNFKYDSITPAVPSIAHDNILSYPIGEKVKIAYGPDYTVMAYPYFNPVAGKVIVRIMNREMTQTVTDCAVYVRFLNPSARSAIKDYTVHAYSNSFVVFVESDQKEGLYIFNRHNKQTWSTVPTVYSFSNKVLVRFGETVIAAAEPNQNKIVLFERGDDQSGWNEKTLSIPRAMTFLALHKRLVVGYDDNQLWLLHHDGQYGWQRKALGSNLPGLSAMNRNTLGSFDLTSEILQQISTALEQNGLQIFTNFVLLSALQENNGQLFSHIHLFLLDAQHNVITKQYFKIKRENLYKITRESKSQDQKVIYNLGYIQEGGIFKVRVKSISGKFFEYISNRNRRQDAIDQQKSHLNQDQEFQKSAKEYFFLDWNLYPVQISQYGAYCGNDILLRTTGTGWEKESLSHTAQRIRLGQNFILEANDNKSLLKLYKQDNNKNKFGKPIKELQLHSPDQLINRYPAYIAYHSELNLVKVLIFHDDKTLGQIHTFSNEQLLQESDWQNLVTIANSSSSTTVHAELQECKVRPISTLTNPKPQLFVGQMMIADGNIQRLTGYQHSFNNSRQELTYSEKVTIIPGDNKNLYGWYEVTRSRHVSSGNITKTEHWFNANGQEVLMPPKEQSDKQDINTANDDSESNKGLLLDRSGKWLISDISPYKLADEMIAYYGVESYENNHIGSSDSNGVTKIWNLNKAKIIKGKFAFTGENYLQLSRSVTESQSFLEGVLQPRDQETTYLAACWIRCSTLLELNKPAQYLRAIISTIDGTKVIPLLAETKHQIGDWFYLELPINFQVVKQIYKDYVDYNATSNTTTILPSPSNAQFKITLRVEAPYDQTVDLDHIRFSPLTHDFQAIVYHPLTGKSTALIQANGLVYRNIHNRLEQEIANVDEEGQLKQFSSSSKTGKLVPLPQGSIIDAKPNTLTFEPENGFYETFDSYALRHRWQLDNPHAWNIAPSQLWHKQSGRHQIKASNHLFNSTSAAIRCYFALQQSQSSLSFNWQGIGKLEFMRQSDDLASLVLPNGYTIAPLQSAGELIVMLEEHYIWLWLDGVLLLDQELSPSRINSNEFTSWSSFSMQVQNQVLLEDMLVMNRPQVKVQYYNAFGEKTQAIQLENAETSLVTETLYDELGREAITTKTTRVDRTADQPLLAYHQDFVTNKDYSNVQSVWLTGKLQGKIDQLNTADQGVAYTRTEYTPNPLNEAAVLGLPSPEFSITGRYITKMSRYSDIAFLDNLFPISHGYRQKVKHTSNGCRKVTIFDKRNNQVALYVQVPSYNHLLSTYEYDTENRLVKILPPLYHEKVDTALKLTMWQPGEDHLSIQEKQWQQALATYFMYDKYGHLIRKITPDSGLTEYLYNTAGQVRFMVSVGSTNQPQIIIYFNYDINGQLSSTGYFNQLLPIDILQIYLEIQNIPNVREYQQFDYADDQLNPLLRGRVKYCITQNQGEPIIDKLTFNAQQQIISKSTITLSGEADGDQLIELTKQYVNNKINILTYPITVDGKPLSIVHSYNRLGQLVALGTNEQPNYYASFSYHAIGQLASEHYEASTQHGFIRRYRYNSPGFLNQIADPFLTEEITYTENGYGHAGYGDGLIMQTAFNASWPVNADGKWFQLQEAELVSNYSAICMNALKRTGYVTAHNKPVKLYIRDIETTLPLVCGGETGRNIAKLIAEKLIPNYYGHRYAYGNHQELVKAKYFTDDSQAFVAPLQSDSFVKRIPNLTNKQSQHIWQLLVNTGYIITDQQRTDSANTIGKRGKSFLRSTELRNDLLALSSGYILFAQAIERLVVAAISKQQEISLTDFETVFLHWQAIDQSSFILVRNQEKAIAKQIGQMLLDKGYLPTRTTGFTATLGKNFTDTLHQYVTFIPQIVQVLSQHFAYSLGEATFDVESYNIDANGNHHLFYTGFNRYELAYRNTTNQIKNIKLNWPAGPTELQAEQTFAMQHDDQGNVIQALHKDIQSIKYHPVSQRSTHIQLTDGRTLRFYYDAQGERILKRVFNAEGKINQETHYLRDEQGRVLVDRQTKYLPQTTQEIVTAYLYGPRGLLGFFRNNSFYGVTTDHAGSVRLVLKDGKVVAAYDYLPYGQLMRSYGNDPQAHIMYRYTGQEWDEETGLYNYHARLYDPSIGRFYQPDPKAQYFSPYKYAGNSPISTIDPDGEFAFLIAGIIFAVAGAYLGGAASNNRWNPVDWDFKDPGTWLGIGGGALAGGLLPIGFGASVATIGSIAGSTAIGVGATIGLGAGGAYLSTAAANQNWNPVQWNWDRPNTWSGLFQGFGAGSGIAGGIGLAHNFANTGKALTVFSKALGVSRDLTKVMFLGVSYTAGGGLAYGAGVSANNGNFAFWQWDWEGPTTWSALVDGFDTGMGWPQNFIDISRGISKLSKRSPKSHSLLGNPSKIHRLKIILKNPKHPLYKVTTSIVMAYFMGSSANGELDITRWSLASFSTYEGVLNGIFFGKDTSNMLKQARTGKMKQWSNSLAPTYKNKLKHWAGKFGHMLDYIQDFRMKIESKRVIELLFSSDKRRHDKLQQLRNVPDAPILDIENFFKSGLEKWKKSNIEPPDVLKHLISQEAEQKVLSSTQTQKLIEWRTEEGELSRKQQEVFSDRDAEFLNCHSIARRRKRGADTLSCVPSISAAAAAIPETHSNKPKDEIIVQFFDSTDPGILRGTPENNGYVSIQPSNINQPEGFAEHFSLILQQTPTLLGPSKPQFWPNFILGSLYTVPAELFNVKKDVYAKIETVKFHPYTGKRGNTEHKILKTVFKKDDQTLVLKTFIAEEHRFTSKQAMNVKQSIHEYYKQKLDLNSKYSKDELDKISTKLLGINDNYKIEENVFYIDVDNSLSVKALSSTKEDYQYKDTSSEEFQKIEYTNIDIEHLEGLSNDNINNVKSSIEAISLKLLKMYNSFKIVEMSKKGESEFKKGNQFGSEIESEAAFQGFFYGVFASNFKYRYYLDIYVERTAGKGYADLMILSRKGNGDNKNWRAIPIVIEFKADATSSDRAIDQIKSTGYLYNLSMRTIADQAVIVGINSKIDSAHVAQVLNVKIENIPQPEGLINPLIKNINDHKKTEYIENTIKEELKHLYYSISPLAIKTNDHYYLSRLILGEFLSGGGAEKRRDPRDG</sequence>
<keyword evidence="2" id="KW-0472">Membrane</keyword>
<accession>A0AAR5PX82</accession>
<reference evidence="3" key="2">
    <citation type="submission" date="2024-08" db="UniProtKB">
        <authorList>
            <consortium name="EnsemblMetazoa"/>
        </authorList>
    </citation>
    <scope>IDENTIFICATION</scope>
</reference>
<dbReference type="NCBIfam" id="TIGR03696">
    <property type="entry name" value="Rhs_assc_core"/>
    <property type="match status" value="1"/>
</dbReference>
<dbReference type="InterPro" id="IPR012547">
    <property type="entry name" value="PDDEXK_9"/>
</dbReference>
<evidence type="ECO:0000313" key="4">
    <source>
        <dbReference type="Proteomes" id="UP000019118"/>
    </source>
</evidence>
<feature type="transmembrane region" description="Helical" evidence="2">
    <location>
        <begin position="2939"/>
        <end position="2961"/>
    </location>
</feature>
<protein>
    <recommendedName>
        <fullName evidence="5">Tox-SGS domain-containing protein</fullName>
    </recommendedName>
</protein>
<name>A0AAR5PX82_DENPD</name>
<dbReference type="InterPro" id="IPR050708">
    <property type="entry name" value="T6SS_VgrG/RHS"/>
</dbReference>
<evidence type="ECO:0000313" key="3">
    <source>
        <dbReference type="EnsemblMetazoa" id="XP_019765610.1"/>
    </source>
</evidence>
<dbReference type="Pfam" id="PF08011">
    <property type="entry name" value="PDDEXK_9"/>
    <property type="match status" value="1"/>
</dbReference>
<proteinExistence type="predicted"/>
<dbReference type="Gene3D" id="2.180.10.10">
    <property type="entry name" value="RHS repeat-associated core"/>
    <property type="match status" value="2"/>
</dbReference>
<keyword evidence="4" id="KW-1185">Reference proteome</keyword>